<accession>A0ABW5DLT8</accession>
<keyword evidence="3" id="KW-1185">Reference proteome</keyword>
<dbReference type="EMBL" id="JBHUIP010000003">
    <property type="protein sequence ID" value="MFD2262022.1"/>
    <property type="molecule type" value="Genomic_DNA"/>
</dbReference>
<name>A0ABW5DLT8_9PROT</name>
<dbReference type="InterPro" id="IPR014710">
    <property type="entry name" value="RmlC-like_jellyroll"/>
</dbReference>
<reference evidence="3" key="1">
    <citation type="journal article" date="2019" name="Int. J. Syst. Evol. Microbiol.">
        <title>The Global Catalogue of Microorganisms (GCM) 10K type strain sequencing project: providing services to taxonomists for standard genome sequencing and annotation.</title>
        <authorList>
            <consortium name="The Broad Institute Genomics Platform"/>
            <consortium name="The Broad Institute Genome Sequencing Center for Infectious Disease"/>
            <person name="Wu L."/>
            <person name="Ma J."/>
        </authorList>
    </citation>
    <scope>NUCLEOTIDE SEQUENCE [LARGE SCALE GENOMIC DNA]</scope>
    <source>
        <strain evidence="3">CGMCC 1.19062</strain>
    </source>
</reference>
<dbReference type="SUPFAM" id="SSF51182">
    <property type="entry name" value="RmlC-like cupins"/>
    <property type="match status" value="1"/>
</dbReference>
<dbReference type="InterPro" id="IPR011051">
    <property type="entry name" value="RmlC_Cupin_sf"/>
</dbReference>
<protein>
    <submittedName>
        <fullName evidence="2">Cupin domain-containing protein</fullName>
    </submittedName>
</protein>
<feature type="domain" description="(S)-ureidoglycine aminohydrolase cupin" evidence="1">
    <location>
        <begin position="37"/>
        <end position="108"/>
    </location>
</feature>
<dbReference type="RefSeq" id="WP_379874932.1">
    <property type="nucleotide sequence ID" value="NZ_JBHUIP010000003.1"/>
</dbReference>
<dbReference type="PANTHER" id="PTHR40943:SF1">
    <property type="entry name" value="CYTOPLASMIC PROTEIN"/>
    <property type="match status" value="1"/>
</dbReference>
<evidence type="ECO:0000313" key="2">
    <source>
        <dbReference type="EMBL" id="MFD2262022.1"/>
    </source>
</evidence>
<organism evidence="2 3">
    <name type="scientific">Lacibacterium aquatile</name>
    <dbReference type="NCBI Taxonomy" id="1168082"/>
    <lineage>
        <taxon>Bacteria</taxon>
        <taxon>Pseudomonadati</taxon>
        <taxon>Pseudomonadota</taxon>
        <taxon>Alphaproteobacteria</taxon>
        <taxon>Rhodospirillales</taxon>
        <taxon>Rhodospirillaceae</taxon>
    </lineage>
</organism>
<dbReference type="CDD" id="cd02227">
    <property type="entry name" value="cupin_TM1112-like"/>
    <property type="match status" value="1"/>
</dbReference>
<gene>
    <name evidence="2" type="ORF">ACFSM5_03920</name>
</gene>
<dbReference type="Gene3D" id="2.60.120.10">
    <property type="entry name" value="Jelly Rolls"/>
    <property type="match status" value="1"/>
</dbReference>
<evidence type="ECO:0000313" key="3">
    <source>
        <dbReference type="Proteomes" id="UP001597295"/>
    </source>
</evidence>
<evidence type="ECO:0000259" key="1">
    <source>
        <dbReference type="Pfam" id="PF05899"/>
    </source>
</evidence>
<sequence>MIKIKRIDPNAEAEAGTPKGILSGNPVTATANQYTGGDERFFCGVWTSTPGCWKISYTEEEFCVLLSGRARLTDADGTVTEFGPGDAFVIPSGFEGQWETLEPLKKLYAILER</sequence>
<comment type="caution">
    <text evidence="2">The sequence shown here is derived from an EMBL/GenBank/DDBJ whole genome shotgun (WGS) entry which is preliminary data.</text>
</comment>
<dbReference type="Proteomes" id="UP001597295">
    <property type="component" value="Unassembled WGS sequence"/>
</dbReference>
<dbReference type="InterPro" id="IPR008579">
    <property type="entry name" value="UGlyAH_Cupin_dom"/>
</dbReference>
<dbReference type="PANTHER" id="PTHR40943">
    <property type="entry name" value="CYTOPLASMIC PROTEIN-RELATED"/>
    <property type="match status" value="1"/>
</dbReference>
<proteinExistence type="predicted"/>
<dbReference type="Pfam" id="PF05899">
    <property type="entry name" value="Cupin_3"/>
    <property type="match status" value="1"/>
</dbReference>